<evidence type="ECO:0000313" key="1">
    <source>
        <dbReference type="EMBL" id="KAF9945035.1"/>
    </source>
</evidence>
<protein>
    <submittedName>
        <fullName evidence="1">WD_REPEATS_REGION domain-containing protein</fullName>
    </submittedName>
</protein>
<dbReference type="Gene3D" id="3.40.50.300">
    <property type="entry name" value="P-loop containing nucleotide triphosphate hydrolases"/>
    <property type="match status" value="1"/>
</dbReference>
<accession>A0A9P6IUF8</accession>
<organism evidence="1 2">
    <name type="scientific">Mortierella alpina</name>
    <name type="common">Oleaginous fungus</name>
    <name type="synonym">Mortierella renispora</name>
    <dbReference type="NCBI Taxonomy" id="64518"/>
    <lineage>
        <taxon>Eukaryota</taxon>
        <taxon>Fungi</taxon>
        <taxon>Fungi incertae sedis</taxon>
        <taxon>Mucoromycota</taxon>
        <taxon>Mortierellomycotina</taxon>
        <taxon>Mortierellomycetes</taxon>
        <taxon>Mortierellales</taxon>
        <taxon>Mortierellaceae</taxon>
        <taxon>Mortierella</taxon>
    </lineage>
</organism>
<comment type="caution">
    <text evidence="1">The sequence shown here is derived from an EMBL/GenBank/DDBJ whole genome shotgun (WGS) entry which is preliminary data.</text>
</comment>
<dbReference type="OrthoDB" id="2443807at2759"/>
<dbReference type="EMBL" id="JAAAHY010002215">
    <property type="protein sequence ID" value="KAF9945035.1"/>
    <property type="molecule type" value="Genomic_DNA"/>
</dbReference>
<sequence length="294" mass="33253">GANLIATEGGDTNTADFTPALRAQDIPDVEEDLRRLRKRQLKDRTEAVYIAPRSKSSRQAADGASLDLMETMTAFLKSDSQVFFLLGDSGAGKSTFNREVECTLWTNYSSIEDAIPHHIHLPSIDRPDKDLVAKHLRRCDFTEPQIRELTNNRRFTLSCDGYDECQQIYNHYTSNNLNNDGQWKAKIIISCRSEHLGHDYKDRFQPLTDAATSFGAGGSQLQEAVIVPFSRDQIYDYIHRYVNLVKPPWRAKSYIANRLSLAPKTGAQDDLADKATEEAELENFHKDVALVVEE</sequence>
<proteinExistence type="predicted"/>
<dbReference type="Proteomes" id="UP000738359">
    <property type="component" value="Unassembled WGS sequence"/>
</dbReference>
<evidence type="ECO:0000313" key="2">
    <source>
        <dbReference type="Proteomes" id="UP000738359"/>
    </source>
</evidence>
<reference evidence="1" key="1">
    <citation type="journal article" date="2020" name="Fungal Divers.">
        <title>Resolving the Mortierellaceae phylogeny through synthesis of multi-gene phylogenetics and phylogenomics.</title>
        <authorList>
            <person name="Vandepol N."/>
            <person name="Liber J."/>
            <person name="Desiro A."/>
            <person name="Na H."/>
            <person name="Kennedy M."/>
            <person name="Barry K."/>
            <person name="Grigoriev I.V."/>
            <person name="Miller A.N."/>
            <person name="O'Donnell K."/>
            <person name="Stajich J.E."/>
            <person name="Bonito G."/>
        </authorList>
    </citation>
    <scope>NUCLEOTIDE SEQUENCE</scope>
    <source>
        <strain evidence="1">CK1249</strain>
    </source>
</reference>
<name>A0A9P6IUF8_MORAP</name>
<feature type="non-terminal residue" evidence="1">
    <location>
        <position position="294"/>
    </location>
</feature>
<dbReference type="AlphaFoldDB" id="A0A9P6IUF8"/>
<keyword evidence="2" id="KW-1185">Reference proteome</keyword>
<gene>
    <name evidence="1" type="primary">WDR31</name>
    <name evidence="1" type="ORF">BGZ70_004118</name>
</gene>
<dbReference type="InterPro" id="IPR027417">
    <property type="entry name" value="P-loop_NTPase"/>
</dbReference>